<protein>
    <submittedName>
        <fullName evidence="2">Uncharacterized protein</fullName>
    </submittedName>
</protein>
<gene>
    <name evidence="2" type="ORF">DESME_14165</name>
</gene>
<dbReference type="AlphaFoldDB" id="W0EHK9"/>
<dbReference type="KEGG" id="dmt:DESME_14165"/>
<reference evidence="2 3" key="1">
    <citation type="submission" date="2013-12" db="EMBL/GenBank/DDBJ databases">
        <authorList>
            <consortium name="DOE Joint Genome Institute"/>
            <person name="Smidt H."/>
            <person name="Huntemann M."/>
            <person name="Han J."/>
            <person name="Chen A."/>
            <person name="Kyrpides N."/>
            <person name="Mavromatis K."/>
            <person name="Markowitz V."/>
            <person name="Palaniappan K."/>
            <person name="Ivanova N."/>
            <person name="Schaumberg A."/>
            <person name="Pati A."/>
            <person name="Liolios K."/>
            <person name="Nordberg H.P."/>
            <person name="Cantor M.N."/>
            <person name="Hua S.X."/>
            <person name="Woyke T."/>
        </authorList>
    </citation>
    <scope>NUCLEOTIDE SEQUENCE [LARGE SCALE GENOMIC DNA]</scope>
    <source>
        <strain evidence="3">DSM 15288</strain>
    </source>
</reference>
<accession>W0EHK9</accession>
<keyword evidence="1" id="KW-0812">Transmembrane</keyword>
<name>W0EHK9_9FIRM</name>
<evidence type="ECO:0000313" key="3">
    <source>
        <dbReference type="Proteomes" id="UP000010847"/>
    </source>
</evidence>
<sequence length="102" mass="12403">MAIKLEQPTFHDHEMWAVLIIARTYYFRQIWIFLSIFPWYNNHVFARFKEKGKPVEKRGRKAMGLRLLLRLPSCHNPFRKNRRLFPVVYGKEPHFILKGVFD</sequence>
<evidence type="ECO:0000313" key="2">
    <source>
        <dbReference type="EMBL" id="AHF08674.1"/>
    </source>
</evidence>
<keyword evidence="1" id="KW-1133">Transmembrane helix</keyword>
<evidence type="ECO:0000256" key="1">
    <source>
        <dbReference type="SAM" id="Phobius"/>
    </source>
</evidence>
<organism evidence="2 3">
    <name type="scientific">Desulfitobacterium metallireducens DSM 15288</name>
    <dbReference type="NCBI Taxonomy" id="871968"/>
    <lineage>
        <taxon>Bacteria</taxon>
        <taxon>Bacillati</taxon>
        <taxon>Bacillota</taxon>
        <taxon>Clostridia</taxon>
        <taxon>Eubacteriales</taxon>
        <taxon>Desulfitobacteriaceae</taxon>
        <taxon>Desulfitobacterium</taxon>
    </lineage>
</organism>
<dbReference type="EMBL" id="CP007032">
    <property type="protein sequence ID" value="AHF08674.1"/>
    <property type="molecule type" value="Genomic_DNA"/>
</dbReference>
<keyword evidence="1" id="KW-0472">Membrane</keyword>
<dbReference type="HOGENOM" id="CLU_2272847_0_0_9"/>
<keyword evidence="3" id="KW-1185">Reference proteome</keyword>
<dbReference type="Proteomes" id="UP000010847">
    <property type="component" value="Chromosome"/>
</dbReference>
<proteinExistence type="predicted"/>
<feature type="transmembrane region" description="Helical" evidence="1">
    <location>
        <begin position="15"/>
        <end position="40"/>
    </location>
</feature>